<dbReference type="PROSITE" id="PS51164">
    <property type="entry name" value="CBM1_2"/>
    <property type="match status" value="1"/>
</dbReference>
<dbReference type="InterPro" id="IPR000254">
    <property type="entry name" value="CBD"/>
</dbReference>
<name>A0A1Y1UWM9_9FUNG</name>
<reference evidence="3 4" key="1">
    <citation type="submission" date="2016-08" db="EMBL/GenBank/DDBJ databases">
        <title>Genomes of anaerobic fungi encode conserved fungal cellulosomes for biomass hydrolysis.</title>
        <authorList>
            <consortium name="DOE Joint Genome Institute"/>
            <person name="Haitjema C.H."/>
            <person name="Gilmore S.P."/>
            <person name="Henske J.K."/>
            <person name="Solomon K.V."/>
            <person name="De Groot R."/>
            <person name="Kuo A."/>
            <person name="Mondo S.J."/>
            <person name="Salamov A.A."/>
            <person name="Labutti K."/>
            <person name="Zhao Z."/>
            <person name="Chiniquy J."/>
            <person name="Barry K."/>
            <person name="Brewer H.M."/>
            <person name="Purvine S.O."/>
            <person name="Wright A.T."/>
            <person name="Boxma B."/>
            <person name="Van Alen T."/>
            <person name="Hackstein J.H."/>
            <person name="Baker S.E."/>
            <person name="Grigoriev I.V."/>
            <person name="O'Malley M.A."/>
        </authorList>
    </citation>
    <scope>NUCLEOTIDE SEQUENCE [LARGE SCALE GENOMIC DNA]</scope>
    <source>
        <strain evidence="4">finn</strain>
    </source>
</reference>
<dbReference type="InterPro" id="IPR035971">
    <property type="entry name" value="CBD_sf"/>
</dbReference>
<comment type="caution">
    <text evidence="3">The sequence shown here is derived from an EMBL/GenBank/DDBJ whole genome shotgun (WGS) entry which is preliminary data.</text>
</comment>
<proteinExistence type="predicted"/>
<dbReference type="SMART" id="SM00236">
    <property type="entry name" value="fCBD"/>
    <property type="match status" value="1"/>
</dbReference>
<organism evidence="3 4">
    <name type="scientific">Piromyces finnis</name>
    <dbReference type="NCBI Taxonomy" id="1754191"/>
    <lineage>
        <taxon>Eukaryota</taxon>
        <taxon>Fungi</taxon>
        <taxon>Fungi incertae sedis</taxon>
        <taxon>Chytridiomycota</taxon>
        <taxon>Chytridiomycota incertae sedis</taxon>
        <taxon>Neocallimastigomycetes</taxon>
        <taxon>Neocallimastigales</taxon>
        <taxon>Neocallimastigaceae</taxon>
        <taxon>Piromyces</taxon>
    </lineage>
</organism>
<dbReference type="Proteomes" id="UP000193719">
    <property type="component" value="Unassembled WGS sequence"/>
</dbReference>
<protein>
    <recommendedName>
        <fullName evidence="2">CBM1 domain-containing protein</fullName>
    </recommendedName>
</protein>
<dbReference type="GO" id="GO:0030248">
    <property type="term" value="F:cellulose binding"/>
    <property type="evidence" value="ECO:0007669"/>
    <property type="project" value="InterPro"/>
</dbReference>
<accession>A0A1Y1UWM9</accession>
<evidence type="ECO:0000259" key="2">
    <source>
        <dbReference type="PROSITE" id="PS51164"/>
    </source>
</evidence>
<dbReference type="OrthoDB" id="444269at2759"/>
<dbReference type="AlphaFoldDB" id="A0A1Y1UWM9"/>
<evidence type="ECO:0000313" key="3">
    <source>
        <dbReference type="EMBL" id="ORX42395.1"/>
    </source>
</evidence>
<keyword evidence="1" id="KW-0732">Signal</keyword>
<evidence type="ECO:0000313" key="4">
    <source>
        <dbReference type="Proteomes" id="UP000193719"/>
    </source>
</evidence>
<dbReference type="SUPFAM" id="SSF57180">
    <property type="entry name" value="Cellulose-binding domain"/>
    <property type="match status" value="1"/>
</dbReference>
<sequence>MGLCGNNEACECPYYTCLNQSPKTTTTTTKIKTSTLQSCKTYTMPPHYRENCTKDGGIYTKTYSLGLCNKTKTCNCSYYTCLRNTKTENCEKVTVTIKDKTTVTIKETIKETVTVTKTVQPHASNTNDATTKCVKKWGQCGGVGFNGSSCCESGLTCQKINKYYSQCM</sequence>
<gene>
    <name evidence="3" type="ORF">BCR36DRAFT_587215</name>
</gene>
<evidence type="ECO:0000256" key="1">
    <source>
        <dbReference type="ARBA" id="ARBA00022729"/>
    </source>
</evidence>
<reference evidence="3 4" key="2">
    <citation type="submission" date="2016-08" db="EMBL/GenBank/DDBJ databases">
        <title>Pervasive Adenine N6-methylation of Active Genes in Fungi.</title>
        <authorList>
            <consortium name="DOE Joint Genome Institute"/>
            <person name="Mondo S.J."/>
            <person name="Dannebaum R.O."/>
            <person name="Kuo R.C."/>
            <person name="Labutti K."/>
            <person name="Haridas S."/>
            <person name="Kuo A."/>
            <person name="Salamov A."/>
            <person name="Ahrendt S.R."/>
            <person name="Lipzen A."/>
            <person name="Sullivan W."/>
            <person name="Andreopoulos W.B."/>
            <person name="Clum A."/>
            <person name="Lindquist E."/>
            <person name="Daum C."/>
            <person name="Ramamoorthy G.K."/>
            <person name="Gryganskyi A."/>
            <person name="Culley D."/>
            <person name="Magnuson J.K."/>
            <person name="James T.Y."/>
            <person name="O'Malley M.A."/>
            <person name="Stajich J.E."/>
            <person name="Spatafora J.W."/>
            <person name="Visel A."/>
            <person name="Grigoriev I.V."/>
        </authorList>
    </citation>
    <scope>NUCLEOTIDE SEQUENCE [LARGE SCALE GENOMIC DNA]</scope>
    <source>
        <strain evidence="4">finn</strain>
    </source>
</reference>
<dbReference type="EMBL" id="MCFH01000065">
    <property type="protein sequence ID" value="ORX42395.1"/>
    <property type="molecule type" value="Genomic_DNA"/>
</dbReference>
<dbReference type="GO" id="GO:0005975">
    <property type="term" value="P:carbohydrate metabolic process"/>
    <property type="evidence" value="ECO:0007669"/>
    <property type="project" value="InterPro"/>
</dbReference>
<feature type="domain" description="CBM1" evidence="2">
    <location>
        <begin position="132"/>
        <end position="168"/>
    </location>
</feature>
<keyword evidence="4" id="KW-1185">Reference proteome</keyword>
<dbReference type="PROSITE" id="PS00562">
    <property type="entry name" value="CBM1_1"/>
    <property type="match status" value="1"/>
</dbReference>
<dbReference type="Pfam" id="PF00734">
    <property type="entry name" value="CBM_1"/>
    <property type="match status" value="1"/>
</dbReference>
<dbReference type="GO" id="GO:0005576">
    <property type="term" value="C:extracellular region"/>
    <property type="evidence" value="ECO:0007669"/>
    <property type="project" value="InterPro"/>
</dbReference>
<dbReference type="STRING" id="1754191.A0A1Y1UWM9"/>